<dbReference type="EMBL" id="CM016559">
    <property type="protein sequence ID" value="TKW02577.1"/>
    <property type="molecule type" value="Genomic_DNA"/>
</dbReference>
<sequence>MHGLRRRDHRLLRRSTPCAHLASVMCLLRSGSSAVASVRKLLAWRARPCQEMLNKTYQNEAWRALPHLWRSKCMANAKKN</sequence>
<keyword evidence="2" id="KW-1185">Reference proteome</keyword>
<dbReference type="Gramene" id="TKW02577">
    <property type="protein sequence ID" value="TKW02577"/>
    <property type="gene ID" value="SEVIR_8G249871v2"/>
</dbReference>
<accession>A0A4U6TXQ2</accession>
<reference evidence="1" key="1">
    <citation type="submission" date="2019-03" db="EMBL/GenBank/DDBJ databases">
        <title>WGS assembly of Setaria viridis.</title>
        <authorList>
            <person name="Huang P."/>
            <person name="Jenkins J."/>
            <person name="Grimwood J."/>
            <person name="Barry K."/>
            <person name="Healey A."/>
            <person name="Mamidi S."/>
            <person name="Sreedasyam A."/>
            <person name="Shu S."/>
            <person name="Feldman M."/>
            <person name="Wu J."/>
            <person name="Yu Y."/>
            <person name="Chen C."/>
            <person name="Johnson J."/>
            <person name="Rokhsar D."/>
            <person name="Baxter I."/>
            <person name="Schmutz J."/>
            <person name="Brutnell T."/>
            <person name="Kellogg E."/>
        </authorList>
    </citation>
    <scope>NUCLEOTIDE SEQUENCE [LARGE SCALE GENOMIC DNA]</scope>
</reference>
<evidence type="ECO:0000313" key="2">
    <source>
        <dbReference type="Proteomes" id="UP000298652"/>
    </source>
</evidence>
<protein>
    <submittedName>
        <fullName evidence="1">Uncharacterized protein</fullName>
    </submittedName>
</protein>
<dbReference type="Proteomes" id="UP000298652">
    <property type="component" value="Chromosome 8"/>
</dbReference>
<evidence type="ECO:0000313" key="1">
    <source>
        <dbReference type="EMBL" id="TKW02577.1"/>
    </source>
</evidence>
<name>A0A4U6TXQ2_SETVI</name>
<dbReference type="AlphaFoldDB" id="A0A4U6TXQ2"/>
<organism evidence="1 2">
    <name type="scientific">Setaria viridis</name>
    <name type="common">Green bristlegrass</name>
    <name type="synonym">Setaria italica subsp. viridis</name>
    <dbReference type="NCBI Taxonomy" id="4556"/>
    <lineage>
        <taxon>Eukaryota</taxon>
        <taxon>Viridiplantae</taxon>
        <taxon>Streptophyta</taxon>
        <taxon>Embryophyta</taxon>
        <taxon>Tracheophyta</taxon>
        <taxon>Spermatophyta</taxon>
        <taxon>Magnoliopsida</taxon>
        <taxon>Liliopsida</taxon>
        <taxon>Poales</taxon>
        <taxon>Poaceae</taxon>
        <taxon>PACMAD clade</taxon>
        <taxon>Panicoideae</taxon>
        <taxon>Panicodae</taxon>
        <taxon>Paniceae</taxon>
        <taxon>Cenchrinae</taxon>
        <taxon>Setaria</taxon>
    </lineage>
</organism>
<proteinExistence type="predicted"/>
<gene>
    <name evidence="1" type="ORF">SEVIR_8G249871v2</name>
</gene>